<evidence type="ECO:0000256" key="7">
    <source>
        <dbReference type="SAM" id="Phobius"/>
    </source>
</evidence>
<gene>
    <name evidence="8" type="primary">LOC115409961</name>
</gene>
<evidence type="ECO:0000313" key="8">
    <source>
        <dbReference type="Ensembl" id="ENSSFAP00005017195.1"/>
    </source>
</evidence>
<sequence>MVTIVMERIGRLFISLQQIRQVPRMLAEAAPSVPSTLRDTEVPSEFRERYICSGYRPLHQPWRYYFLSLFRCHNETVNVWTHLLAFCVFLAKLRQISESVDFLDDRHSWPLLILIVSSLIYSACSVAAHLLGGKSELCHYCFFFLDYVGVGQCQYGSAVVHFYYAMDETMYGYVGGAFMPVAALLCCLSCLGCCYGKHRAHSPTPAWVCKMCQVVPSALAYFWDSSPVNSRLLAWSGDDPVKVYYLGQVLLFLSAAFFFTFPLPQCVLPGRCDFMGHNHQIFHVLLSCCTLCQIHTYQLELAVRRELYSRLHGGGDPALLVALYVFTLAACSLIAAFMFLKVKQGFDRKAKFK</sequence>
<dbReference type="OMA" id="YAVEPNY"/>
<reference evidence="8" key="2">
    <citation type="submission" date="2025-08" db="UniProtKB">
        <authorList>
            <consortium name="Ensembl"/>
        </authorList>
    </citation>
    <scope>IDENTIFICATION</scope>
</reference>
<dbReference type="PANTHER" id="PTHR20855">
    <property type="entry name" value="ADIPOR/PROGESTIN RECEPTOR-RELATED"/>
    <property type="match status" value="1"/>
</dbReference>
<feature type="binding site" evidence="6">
    <location>
        <position position="279"/>
    </location>
    <ligand>
        <name>Zn(2+)</name>
        <dbReference type="ChEBI" id="CHEBI:29105"/>
    </ligand>
</feature>
<evidence type="ECO:0000256" key="5">
    <source>
        <dbReference type="ARBA" id="ARBA00023136"/>
    </source>
</evidence>
<dbReference type="GO" id="GO:0005496">
    <property type="term" value="F:steroid binding"/>
    <property type="evidence" value="ECO:0007669"/>
    <property type="project" value="TreeGrafter"/>
</dbReference>
<evidence type="ECO:0000256" key="2">
    <source>
        <dbReference type="ARBA" id="ARBA00007018"/>
    </source>
</evidence>
<dbReference type="Proteomes" id="UP000472267">
    <property type="component" value="Chromosome 22"/>
</dbReference>
<dbReference type="PANTHER" id="PTHR20855:SF96">
    <property type="entry name" value="PROGESTIN AND ADIPOQ RECEPTOR FAMILY MEMBER VII, A"/>
    <property type="match status" value="1"/>
</dbReference>
<feature type="binding site" evidence="6">
    <location>
        <position position="283"/>
    </location>
    <ligand>
        <name>Zn(2+)</name>
        <dbReference type="ChEBI" id="CHEBI:29105"/>
    </ligand>
</feature>
<dbReference type="Ensembl" id="ENSSFAT00005017862.1">
    <property type="protein sequence ID" value="ENSSFAP00005017195.1"/>
    <property type="gene ID" value="ENSSFAG00005009098.1"/>
</dbReference>
<keyword evidence="4 7" id="KW-1133">Transmembrane helix</keyword>
<accession>A0A672GJS0</accession>
<reference evidence="8" key="3">
    <citation type="submission" date="2025-09" db="UniProtKB">
        <authorList>
            <consortium name="Ensembl"/>
        </authorList>
    </citation>
    <scope>IDENTIFICATION</scope>
</reference>
<keyword evidence="6" id="KW-0479">Metal-binding</keyword>
<dbReference type="GO" id="GO:0046872">
    <property type="term" value="F:metal ion binding"/>
    <property type="evidence" value="ECO:0007669"/>
    <property type="project" value="UniProtKB-KW"/>
</dbReference>
<dbReference type="OrthoDB" id="535992at2759"/>
<feature type="binding site" evidence="6">
    <location>
        <position position="129"/>
    </location>
    <ligand>
        <name>Zn(2+)</name>
        <dbReference type="ChEBI" id="CHEBI:29105"/>
    </ligand>
</feature>
<evidence type="ECO:0000256" key="4">
    <source>
        <dbReference type="ARBA" id="ARBA00022989"/>
    </source>
</evidence>
<dbReference type="InParanoid" id="A0A672GJS0"/>
<keyword evidence="9" id="KW-1185">Reference proteome</keyword>
<keyword evidence="5 7" id="KW-0472">Membrane</keyword>
<dbReference type="RefSeq" id="XP_029977187.1">
    <property type="nucleotide sequence ID" value="XM_030121327.1"/>
</dbReference>
<evidence type="ECO:0000256" key="1">
    <source>
        <dbReference type="ARBA" id="ARBA00004141"/>
    </source>
</evidence>
<dbReference type="GO" id="GO:0005886">
    <property type="term" value="C:plasma membrane"/>
    <property type="evidence" value="ECO:0007669"/>
    <property type="project" value="TreeGrafter"/>
</dbReference>
<feature type="transmembrane region" description="Helical" evidence="7">
    <location>
        <begin position="109"/>
        <end position="131"/>
    </location>
</feature>
<protein>
    <submittedName>
        <fullName evidence="8">Membrane progestin receptor alpha-B-like</fullName>
    </submittedName>
</protein>
<comment type="similarity">
    <text evidence="2">Belongs to the ADIPOR family.</text>
</comment>
<organism evidence="8 9">
    <name type="scientific">Salarias fasciatus</name>
    <name type="common">Jewelled blenny</name>
    <name type="synonym">Blennius fasciatus</name>
    <dbReference type="NCBI Taxonomy" id="181472"/>
    <lineage>
        <taxon>Eukaryota</taxon>
        <taxon>Metazoa</taxon>
        <taxon>Chordata</taxon>
        <taxon>Craniata</taxon>
        <taxon>Vertebrata</taxon>
        <taxon>Euteleostomi</taxon>
        <taxon>Actinopterygii</taxon>
        <taxon>Neopterygii</taxon>
        <taxon>Teleostei</taxon>
        <taxon>Neoteleostei</taxon>
        <taxon>Acanthomorphata</taxon>
        <taxon>Ovalentaria</taxon>
        <taxon>Blenniimorphae</taxon>
        <taxon>Blenniiformes</taxon>
        <taxon>Blennioidei</taxon>
        <taxon>Blenniidae</taxon>
        <taxon>Salariinae</taxon>
        <taxon>Salarias</taxon>
    </lineage>
</organism>
<comment type="subcellular location">
    <subcellularLocation>
        <location evidence="1">Membrane</location>
        <topology evidence="1">Multi-pass membrane protein</topology>
    </subcellularLocation>
</comment>
<dbReference type="AlphaFoldDB" id="A0A672GJS0"/>
<feature type="transmembrane region" description="Helical" evidence="7">
    <location>
        <begin position="318"/>
        <end position="340"/>
    </location>
</feature>
<name>A0A672GJS0_SALFA</name>
<evidence type="ECO:0000313" key="9">
    <source>
        <dbReference type="Proteomes" id="UP000472267"/>
    </source>
</evidence>
<dbReference type="InterPro" id="IPR004254">
    <property type="entry name" value="AdipoR/HlyIII-related"/>
</dbReference>
<evidence type="ECO:0000256" key="3">
    <source>
        <dbReference type="ARBA" id="ARBA00022692"/>
    </source>
</evidence>
<dbReference type="GeneID" id="115409961"/>
<feature type="transmembrane region" description="Helical" evidence="7">
    <location>
        <begin position="243"/>
        <end position="261"/>
    </location>
</feature>
<dbReference type="Pfam" id="PF03006">
    <property type="entry name" value="HlyIII"/>
    <property type="match status" value="1"/>
</dbReference>
<dbReference type="GO" id="GO:0003707">
    <property type="term" value="F:nuclear steroid receptor activity"/>
    <property type="evidence" value="ECO:0007669"/>
    <property type="project" value="TreeGrafter"/>
</dbReference>
<keyword evidence="3 7" id="KW-0812">Transmembrane</keyword>
<proteinExistence type="inferred from homology"/>
<keyword evidence="6" id="KW-0862">Zinc</keyword>
<reference evidence="8" key="1">
    <citation type="submission" date="2019-06" db="EMBL/GenBank/DDBJ databases">
        <authorList>
            <consortium name="Wellcome Sanger Institute Data Sharing"/>
        </authorList>
    </citation>
    <scope>NUCLEOTIDE SEQUENCE [LARGE SCALE GENOMIC DNA]</scope>
</reference>
<evidence type="ECO:0000256" key="6">
    <source>
        <dbReference type="PIRSR" id="PIRSR604254-1"/>
    </source>
</evidence>
<feature type="transmembrane region" description="Helical" evidence="7">
    <location>
        <begin position="170"/>
        <end position="195"/>
    </location>
</feature>